<protein>
    <submittedName>
        <fullName evidence="2">Uncharacterized protein</fullName>
    </submittedName>
</protein>
<feature type="transmembrane region" description="Helical" evidence="1">
    <location>
        <begin position="97"/>
        <end position="117"/>
    </location>
</feature>
<proteinExistence type="predicted"/>
<keyword evidence="1" id="KW-1133">Transmembrane helix</keyword>
<evidence type="ECO:0000313" key="2">
    <source>
        <dbReference type="EMBL" id="CAD9400780.1"/>
    </source>
</evidence>
<reference evidence="2" key="1">
    <citation type="submission" date="2021-01" db="EMBL/GenBank/DDBJ databases">
        <authorList>
            <person name="Corre E."/>
            <person name="Pelletier E."/>
            <person name="Niang G."/>
            <person name="Scheremetjew M."/>
            <person name="Finn R."/>
            <person name="Kale V."/>
            <person name="Holt S."/>
            <person name="Cochrane G."/>
            <person name="Meng A."/>
            <person name="Brown T."/>
            <person name="Cohen L."/>
        </authorList>
    </citation>
    <scope>NUCLEOTIDE SEQUENCE</scope>
    <source>
        <strain evidence="2">CCMP1381</strain>
    </source>
</reference>
<keyword evidence="1" id="KW-0472">Membrane</keyword>
<name>A0A7S2BLU6_9STRA</name>
<sequence length="372" mass="41947">MPETLGRCANACSDLLHRCFCCRCDLCPCLSEKQKNIFLHVRKIVYHVPFSSMICFALSEISSTFLVEGVALVYDELEGNGVELDPTYRDYVASFDTGSLCFNLFIVIFVSLCWAAISEDKWENFPVWVCRFMFFLFSLCTLVSYILVIAHIFIIMAFIMVFSVATLMDIVICPFVADLSEDIIAEVEKGLEKFSKVSPLDDFSSPSELDDEISKTVNIEPYCDSAENVWKGVQLMTEGVIIMFFTSLHISYNIVWLLKHYMCLVSHSKKVKDDHNDCILSPKLHVLQEGIEVGSKIGSGAKSEIDAARSTEHAFEHTFERANMSPTETESPVDRRTAKLVPTEDPDATSLEVDDSDEPCNVKFEEGILFDL</sequence>
<accession>A0A7S2BLU6</accession>
<keyword evidence="1" id="KW-0812">Transmembrane</keyword>
<gene>
    <name evidence="2" type="ORF">DSPE1174_LOCUS8549</name>
</gene>
<feature type="transmembrane region" description="Helical" evidence="1">
    <location>
        <begin position="129"/>
        <end position="162"/>
    </location>
</feature>
<organism evidence="2">
    <name type="scientific">Octactis speculum</name>
    <dbReference type="NCBI Taxonomy" id="3111310"/>
    <lineage>
        <taxon>Eukaryota</taxon>
        <taxon>Sar</taxon>
        <taxon>Stramenopiles</taxon>
        <taxon>Ochrophyta</taxon>
        <taxon>Dictyochophyceae</taxon>
        <taxon>Dictyochales</taxon>
        <taxon>Dictyochaceae</taxon>
        <taxon>Octactis</taxon>
    </lineage>
</organism>
<dbReference type="EMBL" id="HBGS01016284">
    <property type="protein sequence ID" value="CAD9400780.1"/>
    <property type="molecule type" value="Transcribed_RNA"/>
</dbReference>
<feature type="transmembrane region" description="Helical" evidence="1">
    <location>
        <begin position="240"/>
        <end position="258"/>
    </location>
</feature>
<evidence type="ECO:0000256" key="1">
    <source>
        <dbReference type="SAM" id="Phobius"/>
    </source>
</evidence>
<dbReference type="AlphaFoldDB" id="A0A7S2BLU6"/>